<evidence type="ECO:0000313" key="2">
    <source>
        <dbReference type="EMBL" id="KGF47541.1"/>
    </source>
</evidence>
<feature type="compositionally biased region" description="Low complexity" evidence="1">
    <location>
        <begin position="131"/>
        <end position="164"/>
    </location>
</feature>
<organism evidence="2 3">
    <name type="scientific">Veillonella montpellierensis DNF00314</name>
    <dbReference type="NCBI Taxonomy" id="1401067"/>
    <lineage>
        <taxon>Bacteria</taxon>
        <taxon>Bacillati</taxon>
        <taxon>Bacillota</taxon>
        <taxon>Negativicutes</taxon>
        <taxon>Veillonellales</taxon>
        <taxon>Veillonellaceae</taxon>
        <taxon>Veillonella</taxon>
    </lineage>
</organism>
<dbReference type="EMBL" id="JRNT01000008">
    <property type="protein sequence ID" value="KGF47541.1"/>
    <property type="molecule type" value="Genomic_DNA"/>
</dbReference>
<name>A0A096ALL1_9FIRM</name>
<keyword evidence="3" id="KW-1185">Reference proteome</keyword>
<reference evidence="2 3" key="1">
    <citation type="submission" date="2014-07" db="EMBL/GenBank/DDBJ databases">
        <authorList>
            <person name="McCorrison J."/>
            <person name="Sanka R."/>
            <person name="Torralba M."/>
            <person name="Gillis M."/>
            <person name="Haft D.H."/>
            <person name="Methe B."/>
            <person name="Sutton G."/>
            <person name="Nelson K.E."/>
        </authorList>
    </citation>
    <scope>NUCLEOTIDE SEQUENCE [LARGE SCALE GENOMIC DNA]</scope>
    <source>
        <strain evidence="2 3">DNF00314</strain>
    </source>
</reference>
<evidence type="ECO:0000256" key="1">
    <source>
        <dbReference type="SAM" id="MobiDB-lite"/>
    </source>
</evidence>
<comment type="caution">
    <text evidence="2">The sequence shown here is derived from an EMBL/GenBank/DDBJ whole genome shotgun (WGS) entry which is preliminary data.</text>
</comment>
<gene>
    <name evidence="2" type="ORF">HMPREF0872_03835</name>
</gene>
<proteinExistence type="predicted"/>
<evidence type="ECO:0000313" key="3">
    <source>
        <dbReference type="Proteomes" id="UP000029628"/>
    </source>
</evidence>
<dbReference type="RefSeq" id="WP_038152026.1">
    <property type="nucleotide sequence ID" value="NZ_JRNT01000008.1"/>
</dbReference>
<feature type="region of interest" description="Disordered" evidence="1">
    <location>
        <begin position="1"/>
        <end position="164"/>
    </location>
</feature>
<dbReference type="AlphaFoldDB" id="A0A096ALL1"/>
<protein>
    <recommendedName>
        <fullName evidence="4">Scaffolding protein</fullName>
    </recommendedName>
</protein>
<dbReference type="Proteomes" id="UP000029628">
    <property type="component" value="Unassembled WGS sequence"/>
</dbReference>
<accession>A0A096ALL1</accession>
<feature type="region of interest" description="Disordered" evidence="1">
    <location>
        <begin position="292"/>
        <end position="326"/>
    </location>
</feature>
<sequence length="356" mass="40703">MNNFKFDLQLFAEEPAGAEQEVEQPVTEDSTSENDDSDFLMGIDDNGDFVFNSNAFNEDTESKDETDGQPESKEPATQTEEPTEEPEQTYIVKVDGKEEEVTLNQLLEGYMRQSDYTRKTQQLADERRNMQQQHQPQSQPVQQQVSPQQVPPQQGQGVQTPPSQQFTQADYYKQLSEFAKEAVRETTGETYDPYNDLHNAIFSNAIADVKAEMFMQRQAEQERIQADNQFREQLGKFTSDPNFHEIDVLAQQKLNSLPYSDAIKIQEAFNRRDWSIIDPYLTAVRNEYYGQNQVPSIRPKPQTQEKPKANPPFVESAGVAERNPDASKKVYELNNLGKMTNDDLADMFSKIGLTNL</sequence>
<evidence type="ECO:0008006" key="4">
    <source>
        <dbReference type="Google" id="ProtNLM"/>
    </source>
</evidence>
<feature type="compositionally biased region" description="Basic and acidic residues" evidence="1">
    <location>
        <begin position="63"/>
        <end position="74"/>
    </location>
</feature>